<evidence type="ECO:0000256" key="6">
    <source>
        <dbReference type="ARBA" id="ARBA00024695"/>
    </source>
</evidence>
<comment type="caution">
    <text evidence="8">The sequence shown here is derived from an EMBL/GenBank/DDBJ whole genome shotgun (WGS) entry which is preliminary data.</text>
</comment>
<name>A0A8H8DCY2_9ASCO</name>
<evidence type="ECO:0000313" key="9">
    <source>
        <dbReference type="Proteomes" id="UP000669133"/>
    </source>
</evidence>
<feature type="region of interest" description="Disordered" evidence="7">
    <location>
        <begin position="143"/>
        <end position="193"/>
    </location>
</feature>
<dbReference type="GeneID" id="93651667"/>
<evidence type="ECO:0000256" key="2">
    <source>
        <dbReference type="ARBA" id="ARBA00007466"/>
    </source>
</evidence>
<comment type="subcellular location">
    <subcellularLocation>
        <location evidence="1">Nucleus</location>
        <location evidence="1">Nucleolus</location>
    </subcellularLocation>
</comment>
<protein>
    <submittedName>
        <fullName evidence="8">NOP14</fullName>
    </submittedName>
</protein>
<keyword evidence="3" id="KW-0690">Ribosome biogenesis</keyword>
<keyword evidence="9" id="KW-1185">Reference proteome</keyword>
<feature type="compositionally biased region" description="Acidic residues" evidence="7">
    <location>
        <begin position="162"/>
        <end position="177"/>
    </location>
</feature>
<evidence type="ECO:0000256" key="1">
    <source>
        <dbReference type="ARBA" id="ARBA00004604"/>
    </source>
</evidence>
<feature type="compositionally biased region" description="Polar residues" evidence="7">
    <location>
        <begin position="387"/>
        <end position="400"/>
    </location>
</feature>
<evidence type="ECO:0000256" key="5">
    <source>
        <dbReference type="ARBA" id="ARBA00023242"/>
    </source>
</evidence>
<reference evidence="8 9" key="1">
    <citation type="submission" date="2020-12" db="EMBL/GenBank/DDBJ databases">
        <title>Effect of drift, selection, and recombination on the evolution of hybrid genomes in Candida yeast pathogens.</title>
        <authorList>
            <person name="Mixao V."/>
            <person name="Ksiezopolska E."/>
            <person name="Saus E."/>
            <person name="Boekhout T."/>
            <person name="Gacser A."/>
            <person name="Gabaldon T."/>
        </authorList>
    </citation>
    <scope>NUCLEOTIDE SEQUENCE [LARGE SCALE GENOMIC DNA]</scope>
    <source>
        <strain evidence="8 9">BP57</strain>
    </source>
</reference>
<feature type="compositionally biased region" description="Basic residues" evidence="7">
    <location>
        <begin position="25"/>
        <end position="35"/>
    </location>
</feature>
<dbReference type="GO" id="GO:0030490">
    <property type="term" value="P:maturation of SSU-rRNA"/>
    <property type="evidence" value="ECO:0007669"/>
    <property type="project" value="TreeGrafter"/>
</dbReference>
<dbReference type="EMBL" id="JAEOAQ010000003">
    <property type="protein sequence ID" value="KAG5419271.1"/>
    <property type="molecule type" value="Genomic_DNA"/>
</dbReference>
<feature type="region of interest" description="Disordered" evidence="7">
    <location>
        <begin position="200"/>
        <end position="219"/>
    </location>
</feature>
<dbReference type="Pfam" id="PF04147">
    <property type="entry name" value="Nop14"/>
    <property type="match status" value="1"/>
</dbReference>
<evidence type="ECO:0000313" key="8">
    <source>
        <dbReference type="EMBL" id="KAG5419271.1"/>
    </source>
</evidence>
<comment type="similarity">
    <text evidence="2">Belongs to the NOP14 family.</text>
</comment>
<dbReference type="AlphaFoldDB" id="A0A8H8DCY2"/>
<dbReference type="InterPro" id="IPR007276">
    <property type="entry name" value="Nop14"/>
</dbReference>
<sequence>MAGSQLKQLKSALKEKGLIGQTNTNKKKSGKSRTSRRNEVDRDLRQQNLSQVRDEFNKFDQRINRTKHDITIASKEGFVKVGSKQHNAVTAKNGAMQKQMKMQYDLEKRKRGRTGGILDKRFGENDSHLSQEEKMLARFTKERQAAASVGGGKKKKGLYSLESDEEEDDFEDDDDDGGFQLTHSGQALSLDDEETIKYVDEDQVQEGEGAAPPRKKSKNEVMKEIIAKSKFYKQQRQQTFAKTQDQIDALDEDFGDIMQDLRTAQGAIAQKPAFSQKAPEDIEYDNKVRELTYDRRAAPSERTKTDEELRREHEEKMKKLEQDRLKRMEGFNDREAEADDLEGDGFWGGDSEDEENGFRVNKSDGEGEELGESDVEEEEEDHKARSKSTQHSSKAVSMPTTLEEFVEQMDSLDTDEQAAAHIKKICESYKPNLVMGNKEKMNQFVCILFEYVLHLADKFQPFEFVVKILKNLANSYNQELVEHMRSYLANIEARSQGQTNLKPSDLMYFVIVAILFSTSDHYHLIVTPSVILMNQILSNIIYHPRDVGQLSKGVLIVDVLLQYQRFSKRFDPELVNFVEHAMMILMPEPEKFDNNQLLSMADPLVRYDVPKSTKFTQDHVVSVKEVFTDSDTIAFKSKLLIKLIHLMDKSINLWRDKSSLVELLNSYIALLKHMIKYTTIEPIPQLLTKFTNLHAQAHKSHKPLTLQHHKSISIATYAPKFEENFNPDKKSYDENKDRQELSKIRQQLKKEKKAALKDIRYENRFVAREQIGEKKKMYDEYHRKMANIVNTIQADEGAEKNQYERERKRQRK</sequence>
<evidence type="ECO:0000256" key="4">
    <source>
        <dbReference type="ARBA" id="ARBA00022552"/>
    </source>
</evidence>
<organism evidence="8 9">
    <name type="scientific">Candida metapsilosis</name>
    <dbReference type="NCBI Taxonomy" id="273372"/>
    <lineage>
        <taxon>Eukaryota</taxon>
        <taxon>Fungi</taxon>
        <taxon>Dikarya</taxon>
        <taxon>Ascomycota</taxon>
        <taxon>Saccharomycotina</taxon>
        <taxon>Pichiomycetes</taxon>
        <taxon>Debaryomycetaceae</taxon>
        <taxon>Candida/Lodderomyces clade</taxon>
        <taxon>Candida</taxon>
    </lineage>
</organism>
<evidence type="ECO:0000256" key="7">
    <source>
        <dbReference type="SAM" id="MobiDB-lite"/>
    </source>
</evidence>
<proteinExistence type="inferred from homology"/>
<comment type="function">
    <text evidence="6">Involved in nucleolar processing of pre-18S ribosomal RNA. Has a role in the nuclear export of 40S pre-ribosomal subunit to the cytoplasm.</text>
</comment>
<feature type="compositionally biased region" description="Basic and acidic residues" evidence="7">
    <location>
        <begin position="36"/>
        <end position="45"/>
    </location>
</feature>
<accession>A0A8H8DCY2</accession>
<dbReference type="PANTHER" id="PTHR23183">
    <property type="entry name" value="NOP14"/>
    <property type="match status" value="1"/>
</dbReference>
<dbReference type="Proteomes" id="UP000669133">
    <property type="component" value="Unassembled WGS sequence"/>
</dbReference>
<gene>
    <name evidence="8" type="ORF">I9W82_003038</name>
</gene>
<feature type="compositionally biased region" description="Acidic residues" evidence="7">
    <location>
        <begin position="366"/>
        <end position="380"/>
    </location>
</feature>
<dbReference type="GO" id="GO:0032040">
    <property type="term" value="C:small-subunit processome"/>
    <property type="evidence" value="ECO:0007669"/>
    <property type="project" value="InterPro"/>
</dbReference>
<feature type="region of interest" description="Disordered" evidence="7">
    <location>
        <begin position="1"/>
        <end position="53"/>
    </location>
</feature>
<keyword evidence="4" id="KW-0698">rRNA processing</keyword>
<dbReference type="RefSeq" id="XP_067548387.1">
    <property type="nucleotide sequence ID" value="XM_067691960.1"/>
</dbReference>
<dbReference type="PANTHER" id="PTHR23183:SF0">
    <property type="entry name" value="NUCLEOLAR PROTEIN 14"/>
    <property type="match status" value="1"/>
</dbReference>
<feature type="region of interest" description="Disordered" evidence="7">
    <location>
        <begin position="271"/>
        <end position="400"/>
    </location>
</feature>
<dbReference type="GO" id="GO:0030692">
    <property type="term" value="C:Noc4p-Nop14p complex"/>
    <property type="evidence" value="ECO:0007669"/>
    <property type="project" value="TreeGrafter"/>
</dbReference>
<evidence type="ECO:0000256" key="3">
    <source>
        <dbReference type="ARBA" id="ARBA00022517"/>
    </source>
</evidence>
<dbReference type="OrthoDB" id="441771at2759"/>
<feature type="compositionally biased region" description="Basic and acidic residues" evidence="7">
    <location>
        <begin position="278"/>
        <end position="335"/>
    </location>
</feature>
<keyword evidence="5" id="KW-0539">Nucleus</keyword>